<dbReference type="PANTHER" id="PTHR48051">
    <property type="match status" value="1"/>
</dbReference>
<protein>
    <submittedName>
        <fullName evidence="4">Uncharacterized protein</fullName>
    </submittedName>
</protein>
<reference evidence="4 5" key="1">
    <citation type="submission" date="2024-06" db="EMBL/GenBank/DDBJ databases">
        <title>A chromosome-level genome assembly of beet webworm, Loxostege sticticalis.</title>
        <authorList>
            <person name="Zhang Y."/>
        </authorList>
    </citation>
    <scope>NUCLEOTIDE SEQUENCE [LARGE SCALE GENOMIC DNA]</scope>
    <source>
        <strain evidence="4">AQ028</strain>
        <tissue evidence="4">Male pupae</tissue>
    </source>
</reference>
<keyword evidence="2" id="KW-0677">Repeat</keyword>
<dbReference type="Gene3D" id="3.80.10.10">
    <property type="entry name" value="Ribonuclease Inhibitor"/>
    <property type="match status" value="2"/>
</dbReference>
<accession>A0ABD0TC21</accession>
<dbReference type="PROSITE" id="PS51450">
    <property type="entry name" value="LRR"/>
    <property type="match status" value="1"/>
</dbReference>
<comment type="caution">
    <text evidence="4">The sequence shown here is derived from an EMBL/GenBank/DDBJ whole genome shotgun (WGS) entry which is preliminary data.</text>
</comment>
<dbReference type="Pfam" id="PF13855">
    <property type="entry name" value="LRR_8"/>
    <property type="match status" value="1"/>
</dbReference>
<dbReference type="InterPro" id="IPR050216">
    <property type="entry name" value="LRR_domain-containing"/>
</dbReference>
<evidence type="ECO:0000256" key="2">
    <source>
        <dbReference type="ARBA" id="ARBA00022737"/>
    </source>
</evidence>
<name>A0ABD0TC21_LOXSC</name>
<evidence type="ECO:0000256" key="3">
    <source>
        <dbReference type="SAM" id="MobiDB-lite"/>
    </source>
</evidence>
<feature type="region of interest" description="Disordered" evidence="3">
    <location>
        <begin position="390"/>
        <end position="409"/>
    </location>
</feature>
<dbReference type="AlphaFoldDB" id="A0ABD0TC21"/>
<gene>
    <name evidence="4" type="ORF">ABMA28_014737</name>
</gene>
<dbReference type="SMART" id="SM00369">
    <property type="entry name" value="LRR_TYP"/>
    <property type="match status" value="4"/>
</dbReference>
<dbReference type="SMART" id="SM00364">
    <property type="entry name" value="LRR_BAC"/>
    <property type="match status" value="4"/>
</dbReference>
<proteinExistence type="predicted"/>
<keyword evidence="1" id="KW-0433">Leucine-rich repeat</keyword>
<feature type="compositionally biased region" description="Polar residues" evidence="3">
    <location>
        <begin position="390"/>
        <end position="400"/>
    </location>
</feature>
<dbReference type="InterPro" id="IPR032675">
    <property type="entry name" value="LRR_dom_sf"/>
</dbReference>
<evidence type="ECO:0000256" key="1">
    <source>
        <dbReference type="ARBA" id="ARBA00022614"/>
    </source>
</evidence>
<dbReference type="InterPro" id="IPR001611">
    <property type="entry name" value="Leu-rich_rpt"/>
</dbReference>
<dbReference type="SUPFAM" id="SSF52058">
    <property type="entry name" value="L domain-like"/>
    <property type="match status" value="1"/>
</dbReference>
<dbReference type="Proteomes" id="UP001549921">
    <property type="component" value="Unassembled WGS sequence"/>
</dbReference>
<dbReference type="InterPro" id="IPR003591">
    <property type="entry name" value="Leu-rich_rpt_typical-subtyp"/>
</dbReference>
<dbReference type="PANTHER" id="PTHR48051:SF1">
    <property type="entry name" value="RAS SUPPRESSOR PROTEIN 1"/>
    <property type="match status" value="1"/>
</dbReference>
<evidence type="ECO:0000313" key="5">
    <source>
        <dbReference type="Proteomes" id="UP001549921"/>
    </source>
</evidence>
<sequence>MEPTDSNDPVQHKKSLTNGFTKEINTDALTWPEKITTIDLSNKNLVTIDASVKFPPNLIELNLSHNRLTEIPSVVLNLNKLKSLDVSYNSIKYFDVTPNFSYSIEMLKLANNKLAGPPYWVWAEDCQKLTHLDLSFNLDITESFNDGYFEELLQYKTHVIHLKINNCRLTHHLELYSTFPKAKVLEIGSEKLSHLCVNRVMEVPCKGLDNCCDLESLNLSNTHLYNIATNIDIFTSLVELNLSQNHLSGLPIEFCNLHNLKKCTLSFNQILYLPDAIGNLKNLVMLHMDSNELCTLPDSIKELKNLEVFDVYNNCLYEVPEEMKQIAEVDFAQNYFDEPEDTEYSMKKEKLRLNIEDRFDGRKIEVIPQESDHSPDTTDDEELLQYLNNTTSNKETVHNNPPSSPEDWDSDDYWVPRFCGTTSRPPHASWINFVKRKMEEGSFCPMDAHAVSIAEQVKYEKMCKPKIVHEVVGQFDDLSDDNS</sequence>
<dbReference type="Pfam" id="PF00560">
    <property type="entry name" value="LRR_1"/>
    <property type="match status" value="1"/>
</dbReference>
<dbReference type="EMBL" id="JBEDNZ010000006">
    <property type="protein sequence ID" value="KAL0840944.1"/>
    <property type="molecule type" value="Genomic_DNA"/>
</dbReference>
<organism evidence="4 5">
    <name type="scientific">Loxostege sticticalis</name>
    <name type="common">Beet webworm moth</name>
    <dbReference type="NCBI Taxonomy" id="481309"/>
    <lineage>
        <taxon>Eukaryota</taxon>
        <taxon>Metazoa</taxon>
        <taxon>Ecdysozoa</taxon>
        <taxon>Arthropoda</taxon>
        <taxon>Hexapoda</taxon>
        <taxon>Insecta</taxon>
        <taxon>Pterygota</taxon>
        <taxon>Neoptera</taxon>
        <taxon>Endopterygota</taxon>
        <taxon>Lepidoptera</taxon>
        <taxon>Glossata</taxon>
        <taxon>Ditrysia</taxon>
        <taxon>Pyraloidea</taxon>
        <taxon>Crambidae</taxon>
        <taxon>Pyraustinae</taxon>
        <taxon>Loxostege</taxon>
    </lineage>
</organism>
<evidence type="ECO:0000313" key="4">
    <source>
        <dbReference type="EMBL" id="KAL0840944.1"/>
    </source>
</evidence>